<dbReference type="GO" id="GO:0005829">
    <property type="term" value="C:cytosol"/>
    <property type="evidence" value="ECO:0007669"/>
    <property type="project" value="TreeGrafter"/>
</dbReference>
<organism evidence="5 6">
    <name type="scientific">Caballeronia mineralivorans PML1(12)</name>
    <dbReference type="NCBI Taxonomy" id="908627"/>
    <lineage>
        <taxon>Bacteria</taxon>
        <taxon>Pseudomonadati</taxon>
        <taxon>Pseudomonadota</taxon>
        <taxon>Betaproteobacteria</taxon>
        <taxon>Burkholderiales</taxon>
        <taxon>Burkholderiaceae</taxon>
        <taxon>Caballeronia</taxon>
    </lineage>
</organism>
<dbReference type="Gene3D" id="1.10.260.40">
    <property type="entry name" value="lambda repressor-like DNA-binding domains"/>
    <property type="match status" value="1"/>
</dbReference>
<dbReference type="EMBL" id="AEJF01000163">
    <property type="protein sequence ID" value="KLU23126.1"/>
    <property type="molecule type" value="Genomic_DNA"/>
</dbReference>
<dbReference type="InterPro" id="IPR001387">
    <property type="entry name" value="Cro/C1-type_HTH"/>
</dbReference>
<dbReference type="OrthoDB" id="5524454at2"/>
<evidence type="ECO:0000256" key="1">
    <source>
        <dbReference type="ARBA" id="ARBA00023015"/>
    </source>
</evidence>
<accession>A0A0J1CS72</accession>
<evidence type="ECO:0000313" key="5">
    <source>
        <dbReference type="EMBL" id="KLU23126.1"/>
    </source>
</evidence>
<dbReference type="InterPro" id="IPR010982">
    <property type="entry name" value="Lambda_DNA-bd_dom_sf"/>
</dbReference>
<keyword evidence="2 5" id="KW-0238">DNA-binding</keyword>
<dbReference type="PANTHER" id="PTHR46797:SF23">
    <property type="entry name" value="HTH-TYPE TRANSCRIPTIONAL REGULATOR SUTR"/>
    <property type="match status" value="1"/>
</dbReference>
<protein>
    <submittedName>
        <fullName evidence="5">DNA-binding protein</fullName>
    </submittedName>
</protein>
<dbReference type="AlphaFoldDB" id="A0A0J1CS72"/>
<dbReference type="CDD" id="cd00093">
    <property type="entry name" value="HTH_XRE"/>
    <property type="match status" value="1"/>
</dbReference>
<sequence>MPGTDLDRLAEMVGRAIAKHRAESGLTQEQVAEQLGIGNEAVSRMERGLVVPTVARLVELADIFECEAADLLTGASSRTTDQARHVGQLLAKLGSSDRAMVIEIVERLAGRLARR</sequence>
<dbReference type="InterPro" id="IPR050807">
    <property type="entry name" value="TransReg_Diox_bact_type"/>
</dbReference>
<dbReference type="PANTHER" id="PTHR46797">
    <property type="entry name" value="HTH-TYPE TRANSCRIPTIONAL REGULATOR"/>
    <property type="match status" value="1"/>
</dbReference>
<evidence type="ECO:0000313" key="6">
    <source>
        <dbReference type="Proteomes" id="UP000035963"/>
    </source>
</evidence>
<keyword evidence="3" id="KW-0804">Transcription</keyword>
<name>A0A0J1CS72_9BURK</name>
<dbReference type="RefSeq" id="WP_047895298.1">
    <property type="nucleotide sequence ID" value="NZ_AEJF01000163.1"/>
</dbReference>
<dbReference type="SMART" id="SM00530">
    <property type="entry name" value="HTH_XRE"/>
    <property type="match status" value="1"/>
</dbReference>
<dbReference type="PATRIC" id="fig|908627.4.peg.6109"/>
<feature type="domain" description="HTH cro/C1-type" evidence="4">
    <location>
        <begin position="17"/>
        <end position="71"/>
    </location>
</feature>
<dbReference type="GO" id="GO:0003677">
    <property type="term" value="F:DNA binding"/>
    <property type="evidence" value="ECO:0007669"/>
    <property type="project" value="UniProtKB-KW"/>
</dbReference>
<dbReference type="PROSITE" id="PS50943">
    <property type="entry name" value="HTH_CROC1"/>
    <property type="match status" value="1"/>
</dbReference>
<dbReference type="GO" id="GO:0003700">
    <property type="term" value="F:DNA-binding transcription factor activity"/>
    <property type="evidence" value="ECO:0007669"/>
    <property type="project" value="TreeGrafter"/>
</dbReference>
<keyword evidence="6" id="KW-1185">Reference proteome</keyword>
<keyword evidence="1" id="KW-0805">Transcription regulation</keyword>
<dbReference type="SUPFAM" id="SSF47413">
    <property type="entry name" value="lambda repressor-like DNA-binding domains"/>
    <property type="match status" value="1"/>
</dbReference>
<evidence type="ECO:0000256" key="2">
    <source>
        <dbReference type="ARBA" id="ARBA00023125"/>
    </source>
</evidence>
<dbReference type="Proteomes" id="UP000035963">
    <property type="component" value="Unassembled WGS sequence"/>
</dbReference>
<proteinExistence type="predicted"/>
<reference evidence="5 6" key="1">
    <citation type="journal article" date="2015" name="Genome Announc.">
        <title>Draft Genome Sequence of Burkholderia sp. Strain PML1(12), an Ectomycorrhizosphere-Inhabiting Bacterium with Effective Mineral-Weathering Ability.</title>
        <authorList>
            <person name="Uroz S."/>
            <person name="Oger P."/>
        </authorList>
    </citation>
    <scope>NUCLEOTIDE SEQUENCE [LARGE SCALE GENOMIC DNA]</scope>
    <source>
        <strain evidence="6">PML1(12)</strain>
    </source>
</reference>
<comment type="caution">
    <text evidence="5">The sequence shown here is derived from an EMBL/GenBank/DDBJ whole genome shotgun (WGS) entry which is preliminary data.</text>
</comment>
<gene>
    <name evidence="5" type="ORF">EOS_27305</name>
</gene>
<dbReference type="Pfam" id="PF01381">
    <property type="entry name" value="HTH_3"/>
    <property type="match status" value="1"/>
</dbReference>
<evidence type="ECO:0000256" key="3">
    <source>
        <dbReference type="ARBA" id="ARBA00023163"/>
    </source>
</evidence>
<evidence type="ECO:0000259" key="4">
    <source>
        <dbReference type="PROSITE" id="PS50943"/>
    </source>
</evidence>